<dbReference type="EMBL" id="JADNRY010000010">
    <property type="protein sequence ID" value="KAF9075170.1"/>
    <property type="molecule type" value="Genomic_DNA"/>
</dbReference>
<sequence>MTHKKYGRRTLSKQLVDRTWRHLLKNEESLPDNWTGLTGVLVGIKTDQQCRTGRRGMKASRTSLPESVRY</sequence>
<dbReference type="AlphaFoldDB" id="A0A9P5Q690"/>
<keyword evidence="2" id="KW-1185">Reference proteome</keyword>
<name>A0A9P5Q690_9AGAR</name>
<dbReference type="Proteomes" id="UP000772434">
    <property type="component" value="Unassembled WGS sequence"/>
</dbReference>
<accession>A0A9P5Q690</accession>
<dbReference type="OrthoDB" id="3031569at2759"/>
<comment type="caution">
    <text evidence="1">The sequence shown here is derived from an EMBL/GenBank/DDBJ whole genome shotgun (WGS) entry which is preliminary data.</text>
</comment>
<protein>
    <submittedName>
        <fullName evidence="1">Uncharacterized protein</fullName>
    </submittedName>
</protein>
<proteinExistence type="predicted"/>
<evidence type="ECO:0000313" key="1">
    <source>
        <dbReference type="EMBL" id="KAF9075170.1"/>
    </source>
</evidence>
<reference evidence="1" key="1">
    <citation type="submission" date="2020-11" db="EMBL/GenBank/DDBJ databases">
        <authorList>
            <consortium name="DOE Joint Genome Institute"/>
            <person name="Ahrendt S."/>
            <person name="Riley R."/>
            <person name="Andreopoulos W."/>
            <person name="Labutti K."/>
            <person name="Pangilinan J."/>
            <person name="Ruiz-Duenas F.J."/>
            <person name="Barrasa J.M."/>
            <person name="Sanchez-Garcia M."/>
            <person name="Camarero S."/>
            <person name="Miyauchi S."/>
            <person name="Serrano A."/>
            <person name="Linde D."/>
            <person name="Babiker R."/>
            <person name="Drula E."/>
            <person name="Ayuso-Fernandez I."/>
            <person name="Pacheco R."/>
            <person name="Padilla G."/>
            <person name="Ferreira P."/>
            <person name="Barriuso J."/>
            <person name="Kellner H."/>
            <person name="Castanera R."/>
            <person name="Alfaro M."/>
            <person name="Ramirez L."/>
            <person name="Pisabarro A.G."/>
            <person name="Kuo A."/>
            <person name="Tritt A."/>
            <person name="Lipzen A."/>
            <person name="He G."/>
            <person name="Yan M."/>
            <person name="Ng V."/>
            <person name="Cullen D."/>
            <person name="Martin F."/>
            <person name="Rosso M.-N."/>
            <person name="Henrissat B."/>
            <person name="Hibbett D."/>
            <person name="Martinez A.T."/>
            <person name="Grigoriev I.V."/>
        </authorList>
    </citation>
    <scope>NUCLEOTIDE SEQUENCE</scope>
    <source>
        <strain evidence="1">AH 40177</strain>
    </source>
</reference>
<gene>
    <name evidence="1" type="ORF">BDP27DRAFT_1315620</name>
</gene>
<organism evidence="1 2">
    <name type="scientific">Rhodocollybia butyracea</name>
    <dbReference type="NCBI Taxonomy" id="206335"/>
    <lineage>
        <taxon>Eukaryota</taxon>
        <taxon>Fungi</taxon>
        <taxon>Dikarya</taxon>
        <taxon>Basidiomycota</taxon>
        <taxon>Agaricomycotina</taxon>
        <taxon>Agaricomycetes</taxon>
        <taxon>Agaricomycetidae</taxon>
        <taxon>Agaricales</taxon>
        <taxon>Marasmiineae</taxon>
        <taxon>Omphalotaceae</taxon>
        <taxon>Rhodocollybia</taxon>
    </lineage>
</organism>
<evidence type="ECO:0000313" key="2">
    <source>
        <dbReference type="Proteomes" id="UP000772434"/>
    </source>
</evidence>